<accession>A0A168PI02</accession>
<reference evidence="1 2" key="1">
    <citation type="submission" date="2016-03" db="EMBL/GenBank/DDBJ databases">
        <title>Draft genome sequence of Paenibacillus antarcticus CECT 5836.</title>
        <authorList>
            <person name="Shin S.-K."/>
            <person name="Yi H."/>
        </authorList>
    </citation>
    <scope>NUCLEOTIDE SEQUENCE [LARGE SCALE GENOMIC DNA]</scope>
    <source>
        <strain evidence="1 2">CECT 5836</strain>
    </source>
</reference>
<keyword evidence="2" id="KW-1185">Reference proteome</keyword>
<evidence type="ECO:0000313" key="2">
    <source>
        <dbReference type="Proteomes" id="UP000077355"/>
    </source>
</evidence>
<evidence type="ECO:0000313" key="1">
    <source>
        <dbReference type="EMBL" id="OAB46777.1"/>
    </source>
</evidence>
<dbReference type="Proteomes" id="UP000077355">
    <property type="component" value="Unassembled WGS sequence"/>
</dbReference>
<comment type="caution">
    <text evidence="1">The sequence shown here is derived from an EMBL/GenBank/DDBJ whole genome shotgun (WGS) entry which is preliminary data.</text>
</comment>
<dbReference type="RefSeq" id="WP_068648649.1">
    <property type="nucleotide sequence ID" value="NZ_CP043611.1"/>
</dbReference>
<dbReference type="EMBL" id="LVJI01000014">
    <property type="protein sequence ID" value="OAB46777.1"/>
    <property type="molecule type" value="Genomic_DNA"/>
</dbReference>
<dbReference type="OrthoDB" id="2567404at2"/>
<proteinExistence type="predicted"/>
<dbReference type="PROSITE" id="PS51257">
    <property type="entry name" value="PROKAR_LIPOPROTEIN"/>
    <property type="match status" value="1"/>
</dbReference>
<protein>
    <recommendedName>
        <fullName evidence="3">Lipoprotein</fullName>
    </recommendedName>
</protein>
<name>A0A168PI02_9BACL</name>
<sequence>MGKIKWTSKTLFVLLIILTATSCGEVGMRINSQINALKSVFKGVPQSCMGEIEWVDFLMINSIKYQQNSGETKEVTSNQRGDKIGKVSYMLSEHACSDHVAKNGDAAFLPMGTEIYAMKGYKTEFRVIADNKIYEVSDNPNAATIGELLDINGRVEKVSLESGMDGSPIGDFSMDASSEFIQELLPLSHVSFNEVYEKTKHENSIFLRVHLRDSTSFRLVYYPQSNALTAGAFGTERLNEIIMTQRKQIKAAAGL</sequence>
<evidence type="ECO:0008006" key="3">
    <source>
        <dbReference type="Google" id="ProtNLM"/>
    </source>
</evidence>
<organism evidence="1 2">
    <name type="scientific">Paenibacillus antarcticus</name>
    <dbReference type="NCBI Taxonomy" id="253703"/>
    <lineage>
        <taxon>Bacteria</taxon>
        <taxon>Bacillati</taxon>
        <taxon>Bacillota</taxon>
        <taxon>Bacilli</taxon>
        <taxon>Bacillales</taxon>
        <taxon>Paenibacillaceae</taxon>
        <taxon>Paenibacillus</taxon>
    </lineage>
</organism>
<dbReference type="AlphaFoldDB" id="A0A168PI02"/>
<gene>
    <name evidence="1" type="ORF">PBAT_08875</name>
</gene>